<dbReference type="Pfam" id="PF03466">
    <property type="entry name" value="LysR_substrate"/>
    <property type="match status" value="1"/>
</dbReference>
<dbReference type="SUPFAM" id="SSF46785">
    <property type="entry name" value="Winged helix' DNA-binding domain"/>
    <property type="match status" value="1"/>
</dbReference>
<dbReference type="GO" id="GO:0043565">
    <property type="term" value="F:sequence-specific DNA binding"/>
    <property type="evidence" value="ECO:0007669"/>
    <property type="project" value="TreeGrafter"/>
</dbReference>
<dbReference type="PROSITE" id="PS50931">
    <property type="entry name" value="HTH_LYSR"/>
    <property type="match status" value="1"/>
</dbReference>
<dbReference type="PANTHER" id="PTHR30537:SF26">
    <property type="entry name" value="GLYCINE CLEAVAGE SYSTEM TRANSCRIPTIONAL ACTIVATOR"/>
    <property type="match status" value="1"/>
</dbReference>
<dbReference type="Proteomes" id="UP000193827">
    <property type="component" value="Unassembled WGS sequence"/>
</dbReference>
<dbReference type="RefSeq" id="WP_085890524.1">
    <property type="nucleotide sequence ID" value="NZ_FWFL01000001.1"/>
</dbReference>
<evidence type="ECO:0000256" key="4">
    <source>
        <dbReference type="ARBA" id="ARBA00023163"/>
    </source>
</evidence>
<proteinExistence type="inferred from homology"/>
<dbReference type="InterPro" id="IPR058163">
    <property type="entry name" value="LysR-type_TF_proteobact-type"/>
</dbReference>
<keyword evidence="3" id="KW-0238">DNA-binding</keyword>
<dbReference type="EMBL" id="FWFL01000001">
    <property type="protein sequence ID" value="SLN11174.1"/>
    <property type="molecule type" value="Genomic_DNA"/>
</dbReference>
<accession>A0A1Y5R7U6</accession>
<dbReference type="GO" id="GO:0006351">
    <property type="term" value="P:DNA-templated transcription"/>
    <property type="evidence" value="ECO:0007669"/>
    <property type="project" value="TreeGrafter"/>
</dbReference>
<evidence type="ECO:0000313" key="6">
    <source>
        <dbReference type="EMBL" id="SLN11174.1"/>
    </source>
</evidence>
<sequence length="314" mass="34634">MRITHLNALRALEATLRKGNFTAAAKELGVTPAAVGQRIQALEDYIGRSLFERSATGATPTAEARKMQPALNAGFSALAGVLEDLQPEKAAKRVLVTMPESFAENWFALVVSEFTEMHPQADLRLDASNRDYDLSSETFDFAIRYGKSLGDPFEETLLFGDSVQPVCSPEFACRHGLHPGMRDLSGVPLIHVLNRTGDPNWIGFDEWGRTFGIDPSSLAHGIRFSKAGSGLASSIAGEGLVMAGLVEAFHALADGRLTMPFGATHRYETTYKYRLVRHRDVAMSFIQRTFATWFTARAQQHNRDLEDLLERCAN</sequence>
<dbReference type="AlphaFoldDB" id="A0A1Y5R7U6"/>
<dbReference type="Gene3D" id="3.40.190.10">
    <property type="entry name" value="Periplasmic binding protein-like II"/>
    <property type="match status" value="2"/>
</dbReference>
<dbReference type="InterPro" id="IPR000847">
    <property type="entry name" value="LysR_HTH_N"/>
</dbReference>
<dbReference type="SUPFAM" id="SSF53850">
    <property type="entry name" value="Periplasmic binding protein-like II"/>
    <property type="match status" value="1"/>
</dbReference>
<evidence type="ECO:0000256" key="3">
    <source>
        <dbReference type="ARBA" id="ARBA00023125"/>
    </source>
</evidence>
<protein>
    <submittedName>
        <fullName evidence="6">Glycine cleavage system transcriptional activator</fullName>
    </submittedName>
</protein>
<evidence type="ECO:0000256" key="1">
    <source>
        <dbReference type="ARBA" id="ARBA00009437"/>
    </source>
</evidence>
<keyword evidence="4" id="KW-0804">Transcription</keyword>
<gene>
    <name evidence="6" type="primary">gcvA_1</name>
    <name evidence="6" type="ORF">PEL8287_00232</name>
</gene>
<dbReference type="InterPro" id="IPR005119">
    <property type="entry name" value="LysR_subst-bd"/>
</dbReference>
<comment type="similarity">
    <text evidence="1">Belongs to the LysR transcriptional regulatory family.</text>
</comment>
<name>A0A1Y5R7U6_9RHOB</name>
<keyword evidence="2" id="KW-0805">Transcription regulation</keyword>
<evidence type="ECO:0000313" key="7">
    <source>
        <dbReference type="Proteomes" id="UP000193827"/>
    </source>
</evidence>
<dbReference type="Gene3D" id="1.10.10.10">
    <property type="entry name" value="Winged helix-like DNA-binding domain superfamily/Winged helix DNA-binding domain"/>
    <property type="match status" value="1"/>
</dbReference>
<dbReference type="GO" id="GO:0003700">
    <property type="term" value="F:DNA-binding transcription factor activity"/>
    <property type="evidence" value="ECO:0007669"/>
    <property type="project" value="InterPro"/>
</dbReference>
<dbReference type="InterPro" id="IPR036390">
    <property type="entry name" value="WH_DNA-bd_sf"/>
</dbReference>
<organism evidence="6 7">
    <name type="scientific">Roseovarius litorisediminis</name>
    <dbReference type="NCBI Taxonomy" id="1312363"/>
    <lineage>
        <taxon>Bacteria</taxon>
        <taxon>Pseudomonadati</taxon>
        <taxon>Pseudomonadota</taxon>
        <taxon>Alphaproteobacteria</taxon>
        <taxon>Rhodobacterales</taxon>
        <taxon>Roseobacteraceae</taxon>
        <taxon>Roseovarius</taxon>
    </lineage>
</organism>
<feature type="domain" description="HTH lysR-type" evidence="5">
    <location>
        <begin position="1"/>
        <end position="61"/>
    </location>
</feature>
<dbReference type="Pfam" id="PF00126">
    <property type="entry name" value="HTH_1"/>
    <property type="match status" value="1"/>
</dbReference>
<evidence type="ECO:0000256" key="2">
    <source>
        <dbReference type="ARBA" id="ARBA00023015"/>
    </source>
</evidence>
<dbReference type="OrthoDB" id="9815174at2"/>
<keyword evidence="7" id="KW-1185">Reference proteome</keyword>
<dbReference type="PANTHER" id="PTHR30537">
    <property type="entry name" value="HTH-TYPE TRANSCRIPTIONAL REGULATOR"/>
    <property type="match status" value="1"/>
</dbReference>
<reference evidence="6 7" key="1">
    <citation type="submission" date="2017-03" db="EMBL/GenBank/DDBJ databases">
        <authorList>
            <person name="Afonso C.L."/>
            <person name="Miller P.J."/>
            <person name="Scott M.A."/>
            <person name="Spackman E."/>
            <person name="Goraichik I."/>
            <person name="Dimitrov K.M."/>
            <person name="Suarez D.L."/>
            <person name="Swayne D.E."/>
        </authorList>
    </citation>
    <scope>NUCLEOTIDE SEQUENCE [LARGE SCALE GENOMIC DNA]</scope>
    <source>
        <strain evidence="6 7">CECT 8287</strain>
    </source>
</reference>
<dbReference type="PRINTS" id="PR00039">
    <property type="entry name" value="HTHLYSR"/>
</dbReference>
<dbReference type="InterPro" id="IPR036388">
    <property type="entry name" value="WH-like_DNA-bd_sf"/>
</dbReference>
<evidence type="ECO:0000259" key="5">
    <source>
        <dbReference type="PROSITE" id="PS50931"/>
    </source>
</evidence>